<name>A0A2Z5G1H6_9BACT</name>
<gene>
    <name evidence="1" type="ORF">ACPOL_3365</name>
</gene>
<evidence type="ECO:0000313" key="2">
    <source>
        <dbReference type="Proteomes" id="UP000253606"/>
    </source>
</evidence>
<protein>
    <submittedName>
        <fullName evidence="1">Uncharacterized protein</fullName>
    </submittedName>
</protein>
<accession>A0A2Z5G1H6</accession>
<reference evidence="1 2" key="1">
    <citation type="journal article" date="2018" name="Front. Microbiol.">
        <title>Hydrolytic Capabilities as a Key to Environmental Success: Chitinolytic and Cellulolytic Acidobacteria From Acidic Sub-arctic Soils and Boreal Peatlands.</title>
        <authorList>
            <person name="Belova S.E."/>
            <person name="Ravin N.V."/>
            <person name="Pankratov T.A."/>
            <person name="Rakitin A.L."/>
            <person name="Ivanova A.A."/>
            <person name="Beletsky A.V."/>
            <person name="Mardanov A.V."/>
            <person name="Sinninghe Damste J.S."/>
            <person name="Dedysh S.N."/>
        </authorList>
    </citation>
    <scope>NUCLEOTIDE SEQUENCE [LARGE SCALE GENOMIC DNA]</scope>
    <source>
        <strain evidence="1 2">SBC82</strain>
    </source>
</reference>
<dbReference type="EMBL" id="CP030840">
    <property type="protein sequence ID" value="AXC12654.1"/>
    <property type="molecule type" value="Genomic_DNA"/>
</dbReference>
<proteinExistence type="predicted"/>
<sequence length="40" mass="4358">MLSGAQPPPSQPLHVIIDGARPTRLLRSIFTGGFLSKLER</sequence>
<keyword evidence="2" id="KW-1185">Reference proteome</keyword>
<organism evidence="1 2">
    <name type="scientific">Acidisarcina polymorpha</name>
    <dbReference type="NCBI Taxonomy" id="2211140"/>
    <lineage>
        <taxon>Bacteria</taxon>
        <taxon>Pseudomonadati</taxon>
        <taxon>Acidobacteriota</taxon>
        <taxon>Terriglobia</taxon>
        <taxon>Terriglobales</taxon>
        <taxon>Acidobacteriaceae</taxon>
        <taxon>Acidisarcina</taxon>
    </lineage>
</organism>
<evidence type="ECO:0000313" key="1">
    <source>
        <dbReference type="EMBL" id="AXC12654.1"/>
    </source>
</evidence>
<dbReference type="Proteomes" id="UP000253606">
    <property type="component" value="Chromosome"/>
</dbReference>
<dbReference type="AlphaFoldDB" id="A0A2Z5G1H6"/>
<dbReference type="KEGG" id="abas:ACPOL_3365"/>